<dbReference type="Proteomes" id="UP000677228">
    <property type="component" value="Unassembled WGS sequence"/>
</dbReference>
<reference evidence="2" key="1">
    <citation type="submission" date="2021-02" db="EMBL/GenBank/DDBJ databases">
        <authorList>
            <person name="Nowell W R."/>
        </authorList>
    </citation>
    <scope>NUCLEOTIDE SEQUENCE</scope>
</reference>
<sequence>MNNYYLWTFVGDLGNTSFVDRNFSITDDQHLTTASSSSSTSSIPSPIYHSSYYRHPRSLNQNNHENRSTTVPESKTRPNSIPRFLSKTDDLTSITLIDGENSAINSVSKRRRYASEEPPSMTTASLVNTFLQYLRDGLRSTSPKNVHQRVNQSRSRTPSTDSGSPSDNRLSSTFNLSTHFYRHQYPAIYTKSLRMVFQSPNSTSTSTHRLNNDSVLSNDNALINTSIPSTPITSDQDILDSEILTLVDLLVLRVACLSESSDEIPRPTVAEVDQNLIEYLYYLFTKFIVTADTSVSDANSTDESLIDKKSFIQICQTLVKNGCFDMSSVSVSPTTSQSTEDTVLEYVNNDQNKNDLSTATITDEKQNETATEENTWLMVDISESELSKDENDVSSLNSSVNTNEQLLMCAKNNIQALEVQSYVESITTLSNVDVENDSTTNNGDAAVANYLTLEEIQNCCEFPDLDKQSEESSKSIYLSPNSSIVDIVQEFDDAQLNILQNNDNEDLYHQLKEEHEKLKSKYQDNPKIKLYRGQLMSMNEIEGLRQYQWRNFKVNNCLLSTSLNRNVALNFIKSSKQLVGLERVFFEINVDTAKENRPYGDISHLSYFHDEAEILFMIGMQFGMPEYDVTYDENDKVWIIKCSLDNVYVEERIDGSLKRIIKNCIRQYIDNYVIISRMSKDPTKLFTELMNVFPLEKEWIFAYKLFCQAMWNDMSTSISLYDEAIKIWLNYLKDDELNCSINIGNIYETIGGLYKYTKENDLAKKHFDLAISYLQAAIESSGTTTEHEKIQILDTMISICEWK</sequence>
<evidence type="ECO:0000256" key="1">
    <source>
        <dbReference type="SAM" id="MobiDB-lite"/>
    </source>
</evidence>
<accession>A0A8S2DN86</accession>
<dbReference type="EMBL" id="CAJNOK010004457">
    <property type="protein sequence ID" value="CAF0938307.1"/>
    <property type="molecule type" value="Genomic_DNA"/>
</dbReference>
<protein>
    <submittedName>
        <fullName evidence="2">Uncharacterized protein</fullName>
    </submittedName>
</protein>
<feature type="non-terminal residue" evidence="2">
    <location>
        <position position="1"/>
    </location>
</feature>
<feature type="region of interest" description="Disordered" evidence="1">
    <location>
        <begin position="56"/>
        <end position="85"/>
    </location>
</feature>
<dbReference type="Gene3D" id="3.90.176.10">
    <property type="entry name" value="Toxin ADP-ribosyltransferase, Chain A, domain 1"/>
    <property type="match status" value="1"/>
</dbReference>
<feature type="region of interest" description="Disordered" evidence="1">
    <location>
        <begin position="31"/>
        <end position="50"/>
    </location>
</feature>
<evidence type="ECO:0000313" key="3">
    <source>
        <dbReference type="EMBL" id="CAF3713743.1"/>
    </source>
</evidence>
<feature type="compositionally biased region" description="Low complexity" evidence="1">
    <location>
        <begin position="35"/>
        <end position="50"/>
    </location>
</feature>
<dbReference type="Proteomes" id="UP000682733">
    <property type="component" value="Unassembled WGS sequence"/>
</dbReference>
<dbReference type="SUPFAM" id="SSF56399">
    <property type="entry name" value="ADP-ribosylation"/>
    <property type="match status" value="1"/>
</dbReference>
<evidence type="ECO:0000313" key="2">
    <source>
        <dbReference type="EMBL" id="CAF0938307.1"/>
    </source>
</evidence>
<feature type="compositionally biased region" description="Polar residues" evidence="1">
    <location>
        <begin position="58"/>
        <end position="79"/>
    </location>
</feature>
<feature type="region of interest" description="Disordered" evidence="1">
    <location>
        <begin position="138"/>
        <end position="169"/>
    </location>
</feature>
<comment type="caution">
    <text evidence="2">The sequence shown here is derived from an EMBL/GenBank/DDBJ whole genome shotgun (WGS) entry which is preliminary data.</text>
</comment>
<organism evidence="2 4">
    <name type="scientific">Didymodactylos carnosus</name>
    <dbReference type="NCBI Taxonomy" id="1234261"/>
    <lineage>
        <taxon>Eukaryota</taxon>
        <taxon>Metazoa</taxon>
        <taxon>Spiralia</taxon>
        <taxon>Gnathifera</taxon>
        <taxon>Rotifera</taxon>
        <taxon>Eurotatoria</taxon>
        <taxon>Bdelloidea</taxon>
        <taxon>Philodinida</taxon>
        <taxon>Philodinidae</taxon>
        <taxon>Didymodactylos</taxon>
    </lineage>
</organism>
<proteinExistence type="predicted"/>
<gene>
    <name evidence="2" type="ORF">OVA965_LOCUS11502</name>
    <name evidence="3" type="ORF">TMI583_LOCUS11503</name>
</gene>
<dbReference type="AlphaFoldDB" id="A0A8S2DN86"/>
<evidence type="ECO:0000313" key="4">
    <source>
        <dbReference type="Proteomes" id="UP000677228"/>
    </source>
</evidence>
<name>A0A8S2DN86_9BILA</name>
<dbReference type="EMBL" id="CAJOBA010004461">
    <property type="protein sequence ID" value="CAF3713743.1"/>
    <property type="molecule type" value="Genomic_DNA"/>
</dbReference>
<feature type="compositionally biased region" description="Polar residues" evidence="1">
    <location>
        <begin position="139"/>
        <end position="169"/>
    </location>
</feature>